<keyword evidence="2" id="KW-1133">Transmembrane helix</keyword>
<sequence>MSTGRRPAHGRLHRIAGLALTHKWWLGISGIAAVLTVVLTFAVPAHPDQPGPGEAHRSSTGSGDVPAERGQQATGDCNAQGSGNSVTCVQNETPPAAEGIDYFRQSAEFYPGDNTGLFALPPDVDLAGFPVSSDNNGFCDDEMMRWLRRHRTASLSNLVRIRNAGTTGVNLHLSDLRVEALTDRPAEPVIWFSCPSAGSDDIVEVTIDLADGGRVEFGPSDTDEALPGSAFSFSLAPGEGGVLIVDLIGGDDEYRGMLAATLQYGSEQQSVTLRLDEDSDTFRFPGTGSATSVTIMPPRSPDYPFFCTDESDDEYGCTLPEIRQRVG</sequence>
<evidence type="ECO:0000313" key="4">
    <source>
        <dbReference type="Proteomes" id="UP000656042"/>
    </source>
</evidence>
<proteinExistence type="predicted"/>
<evidence type="ECO:0000313" key="3">
    <source>
        <dbReference type="EMBL" id="GGL00849.1"/>
    </source>
</evidence>
<dbReference type="EMBL" id="BMMX01000018">
    <property type="protein sequence ID" value="GGL00849.1"/>
    <property type="molecule type" value="Genomic_DNA"/>
</dbReference>
<evidence type="ECO:0000256" key="1">
    <source>
        <dbReference type="SAM" id="MobiDB-lite"/>
    </source>
</evidence>
<accession>A0A8J3C2J4</accession>
<keyword evidence="2" id="KW-0472">Membrane</keyword>
<feature type="transmembrane region" description="Helical" evidence="2">
    <location>
        <begin position="24"/>
        <end position="43"/>
    </location>
</feature>
<reference evidence="3" key="2">
    <citation type="submission" date="2020-09" db="EMBL/GenBank/DDBJ databases">
        <authorList>
            <person name="Sun Q."/>
            <person name="Zhou Y."/>
        </authorList>
    </citation>
    <scope>NUCLEOTIDE SEQUENCE</scope>
    <source>
        <strain evidence="3">CGMCC 4.7299</strain>
    </source>
</reference>
<dbReference type="AlphaFoldDB" id="A0A8J3C2J4"/>
<feature type="region of interest" description="Disordered" evidence="1">
    <location>
        <begin position="48"/>
        <end position="91"/>
    </location>
</feature>
<evidence type="ECO:0000256" key="2">
    <source>
        <dbReference type="SAM" id="Phobius"/>
    </source>
</evidence>
<keyword evidence="4" id="KW-1185">Reference proteome</keyword>
<gene>
    <name evidence="3" type="ORF">GCM10012284_39280</name>
</gene>
<name>A0A8J3C2J4_9ACTN</name>
<keyword evidence="2" id="KW-0812">Transmembrane</keyword>
<comment type="caution">
    <text evidence="3">The sequence shown here is derived from an EMBL/GenBank/DDBJ whole genome shotgun (WGS) entry which is preliminary data.</text>
</comment>
<feature type="compositionally biased region" description="Polar residues" evidence="1">
    <location>
        <begin position="71"/>
        <end position="91"/>
    </location>
</feature>
<protein>
    <submittedName>
        <fullName evidence="3">Uncharacterized protein</fullName>
    </submittedName>
</protein>
<reference evidence="3" key="1">
    <citation type="journal article" date="2014" name="Int. J. Syst. Evol. Microbiol.">
        <title>Complete genome sequence of Corynebacterium casei LMG S-19264T (=DSM 44701T), isolated from a smear-ripened cheese.</title>
        <authorList>
            <consortium name="US DOE Joint Genome Institute (JGI-PGF)"/>
            <person name="Walter F."/>
            <person name="Albersmeier A."/>
            <person name="Kalinowski J."/>
            <person name="Ruckert C."/>
        </authorList>
    </citation>
    <scope>NUCLEOTIDE SEQUENCE</scope>
    <source>
        <strain evidence="3">CGMCC 4.7299</strain>
    </source>
</reference>
<dbReference type="Proteomes" id="UP000656042">
    <property type="component" value="Unassembled WGS sequence"/>
</dbReference>
<organism evidence="3 4">
    <name type="scientific">Mangrovihabitans endophyticus</name>
    <dbReference type="NCBI Taxonomy" id="1751298"/>
    <lineage>
        <taxon>Bacteria</taxon>
        <taxon>Bacillati</taxon>
        <taxon>Actinomycetota</taxon>
        <taxon>Actinomycetes</taxon>
        <taxon>Micromonosporales</taxon>
        <taxon>Micromonosporaceae</taxon>
        <taxon>Mangrovihabitans</taxon>
    </lineage>
</organism>